<dbReference type="RefSeq" id="WP_067087493.1">
    <property type="nucleotide sequence ID" value="NZ_LRFG02000011.1"/>
</dbReference>
<evidence type="ECO:0000313" key="1">
    <source>
        <dbReference type="EMBL" id="PCO04053.1"/>
    </source>
</evidence>
<accession>A0ABX4HWR5</accession>
<proteinExistence type="predicted"/>
<name>A0ABX4HWR5_9GAMM</name>
<keyword evidence="2" id="KW-1185">Reference proteome</keyword>
<organism evidence="1 2">
    <name type="scientific">Microbulbifer flavimaris</name>
    <dbReference type="NCBI Taxonomy" id="1781068"/>
    <lineage>
        <taxon>Bacteria</taxon>
        <taxon>Pseudomonadati</taxon>
        <taxon>Pseudomonadota</taxon>
        <taxon>Gammaproteobacteria</taxon>
        <taxon>Cellvibrionales</taxon>
        <taxon>Microbulbiferaceae</taxon>
        <taxon>Microbulbifer</taxon>
    </lineage>
</organism>
<reference evidence="1" key="1">
    <citation type="submission" date="2017-08" db="EMBL/GenBank/DDBJ databases">
        <title>Microbulbifer marisrubri sp. nov., a halophilic alphaproteobacterium isolated from marine sediment of the Yellow Sea, China.</title>
        <authorList>
            <person name="Zhang G."/>
            <person name="Xiong Q."/>
        </authorList>
    </citation>
    <scope>NUCLEOTIDE SEQUENCE [LARGE SCALE GENOMIC DNA]</scope>
    <source>
        <strain evidence="1">WRN-8</strain>
    </source>
</reference>
<evidence type="ECO:0000313" key="2">
    <source>
        <dbReference type="Proteomes" id="UP000218427"/>
    </source>
</evidence>
<comment type="caution">
    <text evidence="1">The sequence shown here is derived from an EMBL/GenBank/DDBJ whole genome shotgun (WGS) entry which is preliminary data.</text>
</comment>
<dbReference type="Proteomes" id="UP000218427">
    <property type="component" value="Unassembled WGS sequence"/>
</dbReference>
<sequence>MKLKYLGWLFLLPVIAAATYEYFSLNRAIESEETQFVRGKVLALRTYNGYSSFEVEGAKFRMQSLIPCIDQRDKIQDGLEVSIKFKSIPRWPGTLESYGCIIEIEYIGEFKSQPTGQMSRGT</sequence>
<protein>
    <submittedName>
        <fullName evidence="1">Uncharacterized protein</fullName>
    </submittedName>
</protein>
<dbReference type="EMBL" id="LRFG02000011">
    <property type="protein sequence ID" value="PCO04053.1"/>
    <property type="molecule type" value="Genomic_DNA"/>
</dbReference>
<gene>
    <name evidence="1" type="ORF">AWR36_015940</name>
</gene>